<reference evidence="3" key="1">
    <citation type="journal article" date="2008" name="Nat. Genet.">
        <title>The Pristionchus pacificus genome provides a unique perspective on nematode lifestyle and parasitism.</title>
        <authorList>
            <person name="Dieterich C."/>
            <person name="Clifton S.W."/>
            <person name="Schuster L.N."/>
            <person name="Chinwalla A."/>
            <person name="Delehaunty K."/>
            <person name="Dinkelacker I."/>
            <person name="Fulton L."/>
            <person name="Fulton R."/>
            <person name="Godfrey J."/>
            <person name="Minx P."/>
            <person name="Mitreva M."/>
            <person name="Roeseler W."/>
            <person name="Tian H."/>
            <person name="Witte H."/>
            <person name="Yang S.P."/>
            <person name="Wilson R.K."/>
            <person name="Sommer R.J."/>
        </authorList>
    </citation>
    <scope>NUCLEOTIDE SEQUENCE [LARGE SCALE GENOMIC DNA]</scope>
    <source>
        <strain evidence="3">PS312</strain>
    </source>
</reference>
<organism evidence="2 3">
    <name type="scientific">Pristionchus pacificus</name>
    <name type="common">Parasitic nematode worm</name>
    <dbReference type="NCBI Taxonomy" id="54126"/>
    <lineage>
        <taxon>Eukaryota</taxon>
        <taxon>Metazoa</taxon>
        <taxon>Ecdysozoa</taxon>
        <taxon>Nematoda</taxon>
        <taxon>Chromadorea</taxon>
        <taxon>Rhabditida</taxon>
        <taxon>Rhabditina</taxon>
        <taxon>Diplogasteromorpha</taxon>
        <taxon>Diplogasteroidea</taxon>
        <taxon>Neodiplogasteridae</taxon>
        <taxon>Pristionchus</taxon>
    </lineage>
</organism>
<evidence type="ECO:0000313" key="2">
    <source>
        <dbReference type="EnsemblMetazoa" id="PPA45206.1"/>
    </source>
</evidence>
<name>A0A2A6D0T1_PRIPA</name>
<evidence type="ECO:0000313" key="3">
    <source>
        <dbReference type="Proteomes" id="UP000005239"/>
    </source>
</evidence>
<dbReference type="AlphaFoldDB" id="A0A2A6D0T1"/>
<dbReference type="EnsemblMetazoa" id="PPA45206.1">
    <property type="protein sequence ID" value="PPA45206.1"/>
    <property type="gene ID" value="WBGene00283575"/>
</dbReference>
<sequence>MSDRNQSIGVKRGRKNDWDQQDEKEDEKVSEDRDEKQGKIRICQHYYHQPPHNLNDPVREQGESSTKGGGKNDILSTRDKKEREKIT</sequence>
<accession>A0A2A6D0T1</accession>
<protein>
    <submittedName>
        <fullName evidence="2">Uncharacterized protein</fullName>
    </submittedName>
</protein>
<accession>A0A8R1Z716</accession>
<feature type="compositionally biased region" description="Basic and acidic residues" evidence="1">
    <location>
        <begin position="76"/>
        <end position="87"/>
    </location>
</feature>
<reference evidence="2" key="2">
    <citation type="submission" date="2022-06" db="UniProtKB">
        <authorList>
            <consortium name="EnsemblMetazoa"/>
        </authorList>
    </citation>
    <scope>IDENTIFICATION</scope>
    <source>
        <strain evidence="2">PS312</strain>
    </source>
</reference>
<keyword evidence="3" id="KW-1185">Reference proteome</keyword>
<dbReference type="Proteomes" id="UP000005239">
    <property type="component" value="Unassembled WGS sequence"/>
</dbReference>
<feature type="region of interest" description="Disordered" evidence="1">
    <location>
        <begin position="1"/>
        <end position="87"/>
    </location>
</feature>
<feature type="compositionally biased region" description="Basic and acidic residues" evidence="1">
    <location>
        <begin position="26"/>
        <end position="38"/>
    </location>
</feature>
<gene>
    <name evidence="2" type="primary">WBGene00283575</name>
</gene>
<proteinExistence type="predicted"/>
<evidence type="ECO:0000256" key="1">
    <source>
        <dbReference type="SAM" id="MobiDB-lite"/>
    </source>
</evidence>